<accession>A0ABW4ZN05</accession>
<dbReference type="InterPro" id="IPR011042">
    <property type="entry name" value="6-blade_b-propeller_TolB-like"/>
</dbReference>
<dbReference type="PANTHER" id="PTHR19328">
    <property type="entry name" value="HEDGEHOG-INTERACTING PROTEIN"/>
    <property type="match status" value="1"/>
</dbReference>
<dbReference type="Proteomes" id="UP001597387">
    <property type="component" value="Unassembled WGS sequence"/>
</dbReference>
<dbReference type="InterPro" id="IPR011041">
    <property type="entry name" value="Quinoprot_gluc/sorb_DH_b-prop"/>
</dbReference>
<feature type="signal peptide" evidence="2">
    <location>
        <begin position="1"/>
        <end position="19"/>
    </location>
</feature>
<evidence type="ECO:0000256" key="2">
    <source>
        <dbReference type="SAM" id="SignalP"/>
    </source>
</evidence>
<comment type="caution">
    <text evidence="4">The sequence shown here is derived from an EMBL/GenBank/DDBJ whole genome shotgun (WGS) entry which is preliminary data.</text>
</comment>
<dbReference type="GO" id="GO:0016491">
    <property type="term" value="F:oxidoreductase activity"/>
    <property type="evidence" value="ECO:0007669"/>
    <property type="project" value="UniProtKB-KW"/>
</dbReference>
<feature type="domain" description="Glucose/Sorbosone dehydrogenase" evidence="3">
    <location>
        <begin position="55"/>
        <end position="378"/>
    </location>
</feature>
<keyword evidence="5" id="KW-1185">Reference proteome</keyword>
<protein>
    <submittedName>
        <fullName evidence="4">PQQ-dependent sugar dehydrogenase</fullName>
        <ecNumber evidence="4">1.1.5.-</ecNumber>
    </submittedName>
</protein>
<dbReference type="PANTHER" id="PTHR19328:SF75">
    <property type="entry name" value="ALDOSE SUGAR DEHYDROGENASE YLII"/>
    <property type="match status" value="1"/>
</dbReference>
<feature type="compositionally biased region" description="Polar residues" evidence="1">
    <location>
        <begin position="26"/>
        <end position="39"/>
    </location>
</feature>
<feature type="chain" id="PRO_5047502456" evidence="2">
    <location>
        <begin position="20"/>
        <end position="384"/>
    </location>
</feature>
<dbReference type="Pfam" id="PF07995">
    <property type="entry name" value="GSDH"/>
    <property type="match status" value="1"/>
</dbReference>
<dbReference type="SUPFAM" id="SSF50952">
    <property type="entry name" value="Soluble quinoprotein glucose dehydrogenase"/>
    <property type="match status" value="1"/>
</dbReference>
<evidence type="ECO:0000256" key="1">
    <source>
        <dbReference type="SAM" id="MobiDB-lite"/>
    </source>
</evidence>
<reference evidence="5" key="1">
    <citation type="journal article" date="2019" name="Int. J. Syst. Evol. Microbiol.">
        <title>The Global Catalogue of Microorganisms (GCM) 10K type strain sequencing project: providing services to taxonomists for standard genome sequencing and annotation.</title>
        <authorList>
            <consortium name="The Broad Institute Genomics Platform"/>
            <consortium name="The Broad Institute Genome Sequencing Center for Infectious Disease"/>
            <person name="Wu L."/>
            <person name="Ma J."/>
        </authorList>
    </citation>
    <scope>NUCLEOTIDE SEQUENCE [LARGE SCALE GENOMIC DNA]</scope>
    <source>
        <strain evidence="5">KCTC 42217</strain>
    </source>
</reference>
<name>A0ABW4ZN05_9SPHI</name>
<sequence>MSMFPVILFTVLSLSSCSADSPSSSGTADTLATNEQTNSTQNSAPVKVVTLYSGLTNPWGMTWLPDGRLLITEKRGEILVFKDDKFTGEKISGVPKVSTRGQGGLMDIQLHPNYRETGWIYFAYSKPLEVGAATAVMRAKLQGNQLVQHQELFVAGPALSSGIHYGSRISFDNEGYMYVVAGERGTNKRVQDLSTNYGKIHRLFDDGRVPTDNPFVNQADAKPSIWSYGHRNPQGMAYDKENNRLWAVEHGPRGGDELNLIEKGKNYGWPLVTYGINYNGTKISDKQEMEGVQNPVKYWVPSPAPCGMALVTSDKYPGWKGNLLIANLAFRFLNRVSLDGTRFASEEKLMEDFARIRHVAQSPDGYIYVITEAPGKLVKLMPGS</sequence>
<proteinExistence type="predicted"/>
<dbReference type="RefSeq" id="WP_255900730.1">
    <property type="nucleotide sequence ID" value="NZ_JAFMZO010000002.1"/>
</dbReference>
<keyword evidence="4" id="KW-0560">Oxidoreductase</keyword>
<organism evidence="4 5">
    <name type="scientific">Paradesertivirga mongoliensis</name>
    <dbReference type="NCBI Taxonomy" id="2100740"/>
    <lineage>
        <taxon>Bacteria</taxon>
        <taxon>Pseudomonadati</taxon>
        <taxon>Bacteroidota</taxon>
        <taxon>Sphingobacteriia</taxon>
        <taxon>Sphingobacteriales</taxon>
        <taxon>Sphingobacteriaceae</taxon>
        <taxon>Paradesertivirga</taxon>
    </lineage>
</organism>
<dbReference type="EC" id="1.1.5.-" evidence="4"/>
<dbReference type="InterPro" id="IPR012938">
    <property type="entry name" value="Glc/Sorbosone_DH"/>
</dbReference>
<evidence type="ECO:0000313" key="5">
    <source>
        <dbReference type="Proteomes" id="UP001597387"/>
    </source>
</evidence>
<dbReference type="EMBL" id="JBHUHZ010000002">
    <property type="protein sequence ID" value="MFD2163528.1"/>
    <property type="molecule type" value="Genomic_DNA"/>
</dbReference>
<gene>
    <name evidence="4" type="ORF">ACFSJU_14055</name>
</gene>
<evidence type="ECO:0000259" key="3">
    <source>
        <dbReference type="Pfam" id="PF07995"/>
    </source>
</evidence>
<feature type="region of interest" description="Disordered" evidence="1">
    <location>
        <begin position="19"/>
        <end position="39"/>
    </location>
</feature>
<evidence type="ECO:0000313" key="4">
    <source>
        <dbReference type="EMBL" id="MFD2163528.1"/>
    </source>
</evidence>
<keyword evidence="2" id="KW-0732">Signal</keyword>
<dbReference type="Gene3D" id="2.120.10.30">
    <property type="entry name" value="TolB, C-terminal domain"/>
    <property type="match status" value="1"/>
</dbReference>